<sequence>MQQRALGVPTSLSLSRKRHSSEEKLYFRREVSKIHTTVQKSDKSRIFSASQERFNNANIARCFNTISTTVNNQIGLSQWETTEKLCGRGNVENYSGEAQCEILGTKYCSDCCRINEKKITRHEKSPKLYILPEDFRKGPLQTYSPMEVFQRVYKYHKNQLIGENTDIQTTDLPNRRPQSYYSTTAE</sequence>
<dbReference type="KEGG" id="lgi:LOTGIDRAFT_154198"/>
<gene>
    <name evidence="2" type="ORF">LOTGIDRAFT_154198</name>
</gene>
<accession>V4A2E8</accession>
<keyword evidence="3" id="KW-1185">Reference proteome</keyword>
<dbReference type="EMBL" id="KB202619">
    <property type="protein sequence ID" value="ESO89115.1"/>
    <property type="molecule type" value="Genomic_DNA"/>
</dbReference>
<dbReference type="GeneID" id="20236235"/>
<name>V4A2E8_LOTGI</name>
<dbReference type="AlphaFoldDB" id="V4A2E8"/>
<proteinExistence type="predicted"/>
<dbReference type="RefSeq" id="XP_009060156.1">
    <property type="nucleotide sequence ID" value="XM_009061908.1"/>
</dbReference>
<protein>
    <submittedName>
        <fullName evidence="2">Uncharacterized protein</fullName>
    </submittedName>
</protein>
<evidence type="ECO:0000256" key="1">
    <source>
        <dbReference type="SAM" id="MobiDB-lite"/>
    </source>
</evidence>
<dbReference type="HOGENOM" id="CLU_1456016_0_0_1"/>
<feature type="region of interest" description="Disordered" evidence="1">
    <location>
        <begin position="165"/>
        <end position="186"/>
    </location>
</feature>
<evidence type="ECO:0000313" key="2">
    <source>
        <dbReference type="EMBL" id="ESO89115.1"/>
    </source>
</evidence>
<dbReference type="Proteomes" id="UP000030746">
    <property type="component" value="Unassembled WGS sequence"/>
</dbReference>
<organism evidence="2 3">
    <name type="scientific">Lottia gigantea</name>
    <name type="common">Giant owl limpet</name>
    <dbReference type="NCBI Taxonomy" id="225164"/>
    <lineage>
        <taxon>Eukaryota</taxon>
        <taxon>Metazoa</taxon>
        <taxon>Spiralia</taxon>
        <taxon>Lophotrochozoa</taxon>
        <taxon>Mollusca</taxon>
        <taxon>Gastropoda</taxon>
        <taxon>Patellogastropoda</taxon>
        <taxon>Lottioidea</taxon>
        <taxon>Lottiidae</taxon>
        <taxon>Lottia</taxon>
    </lineage>
</organism>
<reference evidence="2 3" key="1">
    <citation type="journal article" date="2013" name="Nature">
        <title>Insights into bilaterian evolution from three spiralian genomes.</title>
        <authorList>
            <person name="Simakov O."/>
            <person name="Marletaz F."/>
            <person name="Cho S.J."/>
            <person name="Edsinger-Gonzales E."/>
            <person name="Havlak P."/>
            <person name="Hellsten U."/>
            <person name="Kuo D.H."/>
            <person name="Larsson T."/>
            <person name="Lv J."/>
            <person name="Arendt D."/>
            <person name="Savage R."/>
            <person name="Osoegawa K."/>
            <person name="de Jong P."/>
            <person name="Grimwood J."/>
            <person name="Chapman J.A."/>
            <person name="Shapiro H."/>
            <person name="Aerts A."/>
            <person name="Otillar R.P."/>
            <person name="Terry A.Y."/>
            <person name="Boore J.L."/>
            <person name="Grigoriev I.V."/>
            <person name="Lindberg D.R."/>
            <person name="Seaver E.C."/>
            <person name="Weisblat D.A."/>
            <person name="Putnam N.H."/>
            <person name="Rokhsar D.S."/>
        </authorList>
    </citation>
    <scope>NUCLEOTIDE SEQUENCE [LARGE SCALE GENOMIC DNA]</scope>
</reference>
<dbReference type="CTD" id="20236235"/>
<evidence type="ECO:0000313" key="3">
    <source>
        <dbReference type="Proteomes" id="UP000030746"/>
    </source>
</evidence>